<sequence>MKRRPLAVWRARRALIEGARPTIELVAQASGCSGRNLAAIAEREGWRLDRAPEDEIGAKVRAVAGMLLERVEAAGRSVLENGGNINKSEIDALSQLIRSLNGLIGLGGDARSQQIAREKQIRRDEDRAAILMRVNERIVELAQELAGKMAEGNLRQ</sequence>
<name>A0ABV3R1K2_9HYPH</name>
<reference evidence="1 2" key="1">
    <citation type="submission" date="2024-06" db="EMBL/GenBank/DDBJ databases">
        <authorList>
            <person name="Tuo L."/>
        </authorList>
    </citation>
    <scope>NUCLEOTIDE SEQUENCE [LARGE SCALE GENOMIC DNA]</scope>
    <source>
        <strain evidence="1 2">ZMM04-5</strain>
    </source>
</reference>
<protein>
    <submittedName>
        <fullName evidence="1">Uncharacterized protein</fullName>
    </submittedName>
</protein>
<dbReference type="EMBL" id="JBFOCI010000003">
    <property type="protein sequence ID" value="MEW9806817.1"/>
    <property type="molecule type" value="Genomic_DNA"/>
</dbReference>
<gene>
    <name evidence="1" type="ORF">ABUE31_12570</name>
</gene>
<accession>A0ABV3R1K2</accession>
<dbReference type="RefSeq" id="WP_367723942.1">
    <property type="nucleotide sequence ID" value="NZ_JBFOCI010000003.1"/>
</dbReference>
<evidence type="ECO:0000313" key="2">
    <source>
        <dbReference type="Proteomes" id="UP001556196"/>
    </source>
</evidence>
<dbReference type="Proteomes" id="UP001556196">
    <property type="component" value="Unassembled WGS sequence"/>
</dbReference>
<evidence type="ECO:0000313" key="1">
    <source>
        <dbReference type="EMBL" id="MEW9806817.1"/>
    </source>
</evidence>
<organism evidence="1 2">
    <name type="scientific">Mesorhizobium marinum</name>
    <dbReference type="NCBI Taxonomy" id="3228790"/>
    <lineage>
        <taxon>Bacteria</taxon>
        <taxon>Pseudomonadati</taxon>
        <taxon>Pseudomonadota</taxon>
        <taxon>Alphaproteobacteria</taxon>
        <taxon>Hyphomicrobiales</taxon>
        <taxon>Phyllobacteriaceae</taxon>
        <taxon>Mesorhizobium</taxon>
    </lineage>
</organism>
<comment type="caution">
    <text evidence="1">The sequence shown here is derived from an EMBL/GenBank/DDBJ whole genome shotgun (WGS) entry which is preliminary data.</text>
</comment>
<proteinExistence type="predicted"/>
<keyword evidence="2" id="KW-1185">Reference proteome</keyword>